<dbReference type="Proteomes" id="UP001304419">
    <property type="component" value="Chromosome 1"/>
</dbReference>
<gene>
    <name evidence="2" type="ORF">F9Y85_07795</name>
    <name evidence="3" type="ORF">R5H13_09150</name>
</gene>
<accession>A0A8I2KPR4</accession>
<reference evidence="2" key="1">
    <citation type="submission" date="2019-10" db="EMBL/GenBank/DDBJ databases">
        <authorList>
            <person name="Paulsen S."/>
        </authorList>
    </citation>
    <scope>NUCLEOTIDE SEQUENCE</scope>
    <source>
        <strain evidence="2">LMG 19692</strain>
    </source>
</reference>
<keyword evidence="1" id="KW-1133">Transmembrane helix</keyword>
<feature type="transmembrane region" description="Helical" evidence="1">
    <location>
        <begin position="63"/>
        <end position="87"/>
    </location>
</feature>
<keyword evidence="1" id="KW-0472">Membrane</keyword>
<protein>
    <submittedName>
        <fullName evidence="2">Uncharacterized protein</fullName>
    </submittedName>
</protein>
<sequence>MNTLQKNSFFNRFFRENSFKGGLSKNRHGLAIYRRFYTPKTDVYLNTNERYFYEEKPSSTTFFLFYLPCGISFSIWVLLLINLLVVIFTDGSFYWPILLIIPIYSFITVNVLGLTYDRVKFKGAYFDRLEKKVSFTWKVKNAEEFDMFGNPTFNWEDIECHTKNEFAVLGIMKGFIEIRHKNLDLYPNAKLTINASGDTSKPVQCFLEWESIVRHMEQDKPLPDTPEYELYRELDPITKSFDESNGRPKGFWTQFSLEQQREIEEQIFQEAIKFDWSEGKVQPEITKPWEVWTPDPKRPPKPRGMFTMIMLQLVFCYPE</sequence>
<evidence type="ECO:0000256" key="1">
    <source>
        <dbReference type="SAM" id="Phobius"/>
    </source>
</evidence>
<evidence type="ECO:0000313" key="4">
    <source>
        <dbReference type="Proteomes" id="UP000646877"/>
    </source>
</evidence>
<organism evidence="2 4">
    <name type="scientific">Pseudoalteromonas maricaloris</name>
    <dbReference type="NCBI Taxonomy" id="184924"/>
    <lineage>
        <taxon>Bacteria</taxon>
        <taxon>Pseudomonadati</taxon>
        <taxon>Pseudomonadota</taxon>
        <taxon>Gammaproteobacteria</taxon>
        <taxon>Alteromonadales</taxon>
        <taxon>Pseudoalteromonadaceae</taxon>
        <taxon>Pseudoalteromonas</taxon>
    </lineage>
</organism>
<proteinExistence type="predicted"/>
<reference evidence="3 5" key="2">
    <citation type="submission" date="2023-10" db="EMBL/GenBank/DDBJ databases">
        <title>To unveil natural product biosynthetic capacity in Pseudoalteromonas.</title>
        <authorList>
            <person name="Wang J."/>
        </authorList>
    </citation>
    <scope>NUCLEOTIDE SEQUENCE [LARGE SCALE GENOMIC DNA]</scope>
    <source>
        <strain evidence="3 5">DSM 15914</strain>
    </source>
</reference>
<feature type="transmembrane region" description="Helical" evidence="1">
    <location>
        <begin position="93"/>
        <end position="116"/>
    </location>
</feature>
<dbReference type="RefSeq" id="WP_130126272.1">
    <property type="nucleotide sequence ID" value="NZ_CBCSDF010000001.1"/>
</dbReference>
<keyword evidence="1" id="KW-0812">Transmembrane</keyword>
<dbReference type="EMBL" id="WEIA01000004">
    <property type="protein sequence ID" value="NLR21218.1"/>
    <property type="molecule type" value="Genomic_DNA"/>
</dbReference>
<dbReference type="AlphaFoldDB" id="A0A8I2KPR4"/>
<dbReference type="Proteomes" id="UP000646877">
    <property type="component" value="Unassembled WGS sequence"/>
</dbReference>
<keyword evidence="5" id="KW-1185">Reference proteome</keyword>
<evidence type="ECO:0000313" key="2">
    <source>
        <dbReference type="EMBL" id="NLR21218.1"/>
    </source>
</evidence>
<evidence type="ECO:0000313" key="3">
    <source>
        <dbReference type="EMBL" id="WOX30407.1"/>
    </source>
</evidence>
<name>A0A8I2KPR4_9GAMM</name>
<dbReference type="EMBL" id="CP137578">
    <property type="protein sequence ID" value="WOX30407.1"/>
    <property type="molecule type" value="Genomic_DNA"/>
</dbReference>
<evidence type="ECO:0000313" key="5">
    <source>
        <dbReference type="Proteomes" id="UP001304419"/>
    </source>
</evidence>